<evidence type="ECO:0000313" key="2">
    <source>
        <dbReference type="EMBL" id="GIJ04100.1"/>
    </source>
</evidence>
<dbReference type="EMBL" id="BOOY01000026">
    <property type="protein sequence ID" value="GIJ04100.1"/>
    <property type="molecule type" value="Genomic_DNA"/>
</dbReference>
<name>A0A8J3Y9T2_9ACTN</name>
<feature type="transmembrane region" description="Helical" evidence="1">
    <location>
        <begin position="84"/>
        <end position="108"/>
    </location>
</feature>
<proteinExistence type="predicted"/>
<keyword evidence="1" id="KW-1133">Transmembrane helix</keyword>
<accession>A0A8J3Y9T2</accession>
<protein>
    <submittedName>
        <fullName evidence="2">Uncharacterized protein</fullName>
    </submittedName>
</protein>
<reference evidence="2" key="1">
    <citation type="submission" date="2021-01" db="EMBL/GenBank/DDBJ databases">
        <title>Whole genome shotgun sequence of Spirilliplanes yamanashiensis NBRC 15828.</title>
        <authorList>
            <person name="Komaki H."/>
            <person name="Tamura T."/>
        </authorList>
    </citation>
    <scope>NUCLEOTIDE SEQUENCE</scope>
    <source>
        <strain evidence="2">NBRC 15828</strain>
    </source>
</reference>
<dbReference type="RefSeq" id="WP_203939348.1">
    <property type="nucleotide sequence ID" value="NZ_BAAAGJ010000002.1"/>
</dbReference>
<dbReference type="AlphaFoldDB" id="A0A8J3Y9T2"/>
<keyword evidence="1" id="KW-0472">Membrane</keyword>
<evidence type="ECO:0000313" key="3">
    <source>
        <dbReference type="Proteomes" id="UP000652013"/>
    </source>
</evidence>
<feature type="transmembrane region" description="Helical" evidence="1">
    <location>
        <begin position="128"/>
        <end position="147"/>
    </location>
</feature>
<feature type="transmembrane region" description="Helical" evidence="1">
    <location>
        <begin position="44"/>
        <end position="63"/>
    </location>
</feature>
<sequence length="229" mass="23082">MSALVAMRLTAFVRGGRAAVPLIAALVVLGVLYGGGQAGVAEGYGVSAAVLFPVLAWQSKLLLDAEPDVQRHLARVTLGERREWTAGLLAALAAGLVTAAIAMAAPWVTGGMRTPRGAEPPLAVGLALGVWAHLLALAAGVALGALACRAVTRGVLPGVAVLVTGGVLGIVLGLRGSIAPWLVPPLMPAARALTDTGPTAAEVGLLTAHAVAWAAAVIAGYAWLRRRRA</sequence>
<feature type="transmembrane region" description="Helical" evidence="1">
    <location>
        <begin position="159"/>
        <end position="183"/>
    </location>
</feature>
<gene>
    <name evidence="2" type="ORF">Sya03_34520</name>
</gene>
<keyword evidence="1" id="KW-0812">Transmembrane</keyword>
<feature type="transmembrane region" description="Helical" evidence="1">
    <location>
        <begin position="203"/>
        <end position="224"/>
    </location>
</feature>
<dbReference type="Proteomes" id="UP000652013">
    <property type="component" value="Unassembled WGS sequence"/>
</dbReference>
<comment type="caution">
    <text evidence="2">The sequence shown here is derived from an EMBL/GenBank/DDBJ whole genome shotgun (WGS) entry which is preliminary data.</text>
</comment>
<evidence type="ECO:0000256" key="1">
    <source>
        <dbReference type="SAM" id="Phobius"/>
    </source>
</evidence>
<keyword evidence="3" id="KW-1185">Reference proteome</keyword>
<organism evidence="2 3">
    <name type="scientific">Spirilliplanes yamanashiensis</name>
    <dbReference type="NCBI Taxonomy" id="42233"/>
    <lineage>
        <taxon>Bacteria</taxon>
        <taxon>Bacillati</taxon>
        <taxon>Actinomycetota</taxon>
        <taxon>Actinomycetes</taxon>
        <taxon>Micromonosporales</taxon>
        <taxon>Micromonosporaceae</taxon>
        <taxon>Spirilliplanes</taxon>
    </lineage>
</organism>